<gene>
    <name evidence="3" type="ordered locus">Gobs_3719</name>
</gene>
<proteinExistence type="predicted"/>
<feature type="region of interest" description="Disordered" evidence="1">
    <location>
        <begin position="442"/>
        <end position="483"/>
    </location>
</feature>
<dbReference type="Pfam" id="PF14362">
    <property type="entry name" value="DUF4407"/>
    <property type="match status" value="1"/>
</dbReference>
<evidence type="ECO:0000256" key="2">
    <source>
        <dbReference type="SAM" id="Phobius"/>
    </source>
</evidence>
<dbReference type="EMBL" id="CP001867">
    <property type="protein sequence ID" value="ADB76299.1"/>
    <property type="molecule type" value="Genomic_DNA"/>
</dbReference>
<evidence type="ECO:0008006" key="5">
    <source>
        <dbReference type="Google" id="ProtNLM"/>
    </source>
</evidence>
<evidence type="ECO:0000256" key="1">
    <source>
        <dbReference type="SAM" id="MobiDB-lite"/>
    </source>
</evidence>
<organism evidence="3 4">
    <name type="scientific">Geodermatophilus obscurus (strain ATCC 25078 / DSM 43160 / JCM 3152 / CCUG 61914 / KCC A-0152 / KCTC 9177 / NBRC 13315 / NRRL B-3577 / G-20)</name>
    <dbReference type="NCBI Taxonomy" id="526225"/>
    <lineage>
        <taxon>Bacteria</taxon>
        <taxon>Bacillati</taxon>
        <taxon>Actinomycetota</taxon>
        <taxon>Actinomycetes</taxon>
        <taxon>Geodermatophilales</taxon>
        <taxon>Geodermatophilaceae</taxon>
        <taxon>Geodermatophilus</taxon>
    </lineage>
</organism>
<dbReference type="STRING" id="526225.Gobs_3719"/>
<dbReference type="eggNOG" id="COG3206">
    <property type="taxonomic scope" value="Bacteria"/>
</dbReference>
<dbReference type="RefSeq" id="WP_012949724.1">
    <property type="nucleotide sequence ID" value="NC_013757.1"/>
</dbReference>
<feature type="compositionally biased region" description="Basic and acidic residues" evidence="1">
    <location>
        <begin position="459"/>
        <end position="475"/>
    </location>
</feature>
<feature type="transmembrane region" description="Helical" evidence="2">
    <location>
        <begin position="112"/>
        <end position="135"/>
    </location>
</feature>
<reference evidence="3 4" key="1">
    <citation type="journal article" date="2010" name="Stand. Genomic Sci.">
        <title>Complete genome sequence of Geodermatophilus obscurus type strain (G-20).</title>
        <authorList>
            <person name="Ivanova N."/>
            <person name="Sikorski J."/>
            <person name="Jando M."/>
            <person name="Munk C."/>
            <person name="Lapidus A."/>
            <person name="Glavina Del Rio T."/>
            <person name="Copeland A."/>
            <person name="Tice H."/>
            <person name="Cheng J.-F."/>
            <person name="Lucas S."/>
            <person name="Chen F."/>
            <person name="Nolan M."/>
            <person name="Bruce D."/>
            <person name="Goodwin L."/>
            <person name="Pitluck S."/>
            <person name="Mavromatis K."/>
            <person name="Mikhailova N."/>
            <person name="Pati A."/>
            <person name="Chen A."/>
            <person name="Palaniappan K."/>
            <person name="Land M."/>
            <person name="Hauser L."/>
            <person name="Chang Y.-J."/>
            <person name="Jeffries C.D."/>
            <person name="Meincke L."/>
            <person name="Brettin T."/>
            <person name="Detter J.C."/>
            <person name="Detter J.C."/>
            <person name="Rohde M."/>
            <person name="Goeker M."/>
            <person name="Bristow J."/>
            <person name="Eisen J.A."/>
            <person name="Markowitz V."/>
            <person name="Hugenholtz P."/>
            <person name="Kyrpides N.C."/>
            <person name="Klenk H.-P."/>
        </authorList>
    </citation>
    <scope>NUCLEOTIDE SEQUENCE [LARGE SCALE GENOMIC DNA]</scope>
    <source>
        <strain evidence="4">ATCC 25078 / DSM 43160 / JCM 3152 / KCC A-0152 / KCTC 9177 / NBRC 13315 / NRRL B-3577 / G-20</strain>
    </source>
</reference>
<dbReference type="KEGG" id="gob:Gobs_3719"/>
<accession>D2SCH1</accession>
<dbReference type="InterPro" id="IPR025519">
    <property type="entry name" value="DUF4407"/>
</dbReference>
<protein>
    <recommendedName>
        <fullName evidence="5">DUF4407 domain-containing protein</fullName>
    </recommendedName>
</protein>
<name>D2SCH1_GEOOG</name>
<feature type="transmembrane region" description="Helical" evidence="2">
    <location>
        <begin position="72"/>
        <end position="91"/>
    </location>
</feature>
<feature type="transmembrane region" description="Helical" evidence="2">
    <location>
        <begin position="45"/>
        <end position="66"/>
    </location>
</feature>
<keyword evidence="2" id="KW-1133">Transmembrane helix</keyword>
<sequence length="483" mass="52809">MRSGTQRSSLRRRVTRRAVAEQLLTVSGANRDVLRDAPKERTKQVAMGAVLLSTAAIAAVSASYALHLALHFWWPFAVLGGVAWGLVILNLDRWLVVSTPRLKTKLGTLAMALPRVLLAVLIGAVISTPLTLAVFSAEISTEVQVMAAEEEDAFNRQLDEDSRYAQIPAWEAQIQALQADIAQPVTDADVLDDPAVVDLQQRIDEAKTRYEAAAAAFQCENDGTCGTGDAGIGDVSREKQAERDRLQREWQDLQQQSEPAKAQVRQQLETEEIQKTADQEAQLADLQERSADASSDRRAEIAAHQAAVGDSDGILARLTALGRISDADPVLHAAHLLLFLFMTALECLPIIFKTMLALAPPSLYERLVSLEEEKVEQRMRLRLQTEYEEAETLARSALTAAEARAARTLKAESRATGMVLDAQLDVTRDGVRRWRDEQLGATSAGEVREATPSADDLESLYKNDRLGSEDPRDGRLAGSSAPA</sequence>
<evidence type="ECO:0000313" key="3">
    <source>
        <dbReference type="EMBL" id="ADB76299.1"/>
    </source>
</evidence>
<reference evidence="4" key="2">
    <citation type="submission" date="2010-01" db="EMBL/GenBank/DDBJ databases">
        <title>The complete genome of Geodermatophilus obscurus DSM 43160.</title>
        <authorList>
            <consortium name="US DOE Joint Genome Institute (JGI-PGF)"/>
            <person name="Lucas S."/>
            <person name="Copeland A."/>
            <person name="Lapidus A."/>
            <person name="Glavina del Rio T."/>
            <person name="Dalin E."/>
            <person name="Tice H."/>
            <person name="Bruce D."/>
            <person name="Goodwin L."/>
            <person name="Pitluck S."/>
            <person name="Kyrpides N."/>
            <person name="Mavromatis K."/>
            <person name="Ivanova N."/>
            <person name="Munk A.C."/>
            <person name="Brettin T."/>
            <person name="Detter J.C."/>
            <person name="Han C."/>
            <person name="Larimer F."/>
            <person name="Land M."/>
            <person name="Hauser L."/>
            <person name="Markowitz V."/>
            <person name="Cheng J.-F."/>
            <person name="Hugenholtz P."/>
            <person name="Woyke T."/>
            <person name="Wu D."/>
            <person name="Jando M."/>
            <person name="Schneider S."/>
            <person name="Klenk H.-P."/>
            <person name="Eisen J.A."/>
        </authorList>
    </citation>
    <scope>NUCLEOTIDE SEQUENCE [LARGE SCALE GENOMIC DNA]</scope>
    <source>
        <strain evidence="4">ATCC 25078 / DSM 43160 / JCM 3152 / KCC A-0152 / KCTC 9177 / NBRC 13315 / NRRL B-3577 / G-20</strain>
    </source>
</reference>
<keyword evidence="4" id="KW-1185">Reference proteome</keyword>
<evidence type="ECO:0000313" key="4">
    <source>
        <dbReference type="Proteomes" id="UP000001382"/>
    </source>
</evidence>
<keyword evidence="2" id="KW-0472">Membrane</keyword>
<dbReference type="HOGENOM" id="CLU_024791_0_0_11"/>
<dbReference type="AlphaFoldDB" id="D2SCH1"/>
<dbReference type="Proteomes" id="UP000001382">
    <property type="component" value="Chromosome"/>
</dbReference>
<keyword evidence="2" id="KW-0812">Transmembrane</keyword>
<feature type="region of interest" description="Disordered" evidence="1">
    <location>
        <begin position="221"/>
        <end position="243"/>
    </location>
</feature>